<sequence>MSDFTRRAFFKTGSAPVLPLASLAVNAATTSPPAKLKPPTDPLSLRWLDDQAPALSLGQTKIYGLHASKGRHWLPFSVRPYFYAGAESVRVRHTFIFDGDEHKDFLRGIGLRLKVPLRDPPHDRHVRFAGKDGGLWAEGVRNLTGLRRDPGAAVRAAQLAGLACPPLAEFGAQVRQHLERIPAWGDYTLSQLAADAFQIRKRTKAGHGWIPAAWGHRAPGTGYIGGATVGVGLGRDSEPGLDRQALARMKRLITPLMLCAGLLCGAAVQAADTYKIIFGGPPEDVSRARESYSREHGYGFEPGAELMESPQGLGSSGKPFFFSADLPEGNYRVSLDFGGPAASASTVRAELRRLMLEDAANPTGGVRSFTVNVRTPMIPASDGIKAGRVQLKAPRETIEEAWAWDAKLTLEFSGNTTGLRSISITPVKVPTLFLLGDSTVADQSQEPYASWGQMLPRFFKPGVAVANHAESGETLRDSLARRRLDKIASALQAGDTVLLQFGHNDQKQIKAGSGDTASYSAELKQHVLAVRARGGVAVIVSPMERRGFDAQGQVLPSLLAYADAAARVATELDAPFIDLNAQSKVFYAALGPERSKLAFAQPEPGKVDNTHHNNYGSYQLARLIVQGLRQAGLAVAREIADDFAVLDPARPDAPENFQLAASPKVTHQRPLGD</sequence>
<dbReference type="InterPro" id="IPR036514">
    <property type="entry name" value="SGNH_hydro_sf"/>
</dbReference>
<proteinExistence type="predicted"/>
<dbReference type="Pfam" id="PF13472">
    <property type="entry name" value="Lipase_GDSL_2"/>
    <property type="match status" value="1"/>
</dbReference>
<name>A0ABT2YAA8_9BURK</name>
<feature type="domain" description="SGNH hydrolase-type esterase" evidence="3">
    <location>
        <begin position="434"/>
        <end position="587"/>
    </location>
</feature>
<dbReference type="InterPro" id="IPR013830">
    <property type="entry name" value="SGNH_hydro"/>
</dbReference>
<evidence type="ECO:0000259" key="4">
    <source>
        <dbReference type="Pfam" id="PF21345"/>
    </source>
</evidence>
<dbReference type="RefSeq" id="WP_263569862.1">
    <property type="nucleotide sequence ID" value="NZ_JAJIRN010000002.1"/>
</dbReference>
<dbReference type="PANTHER" id="PTHR40081">
    <property type="entry name" value="CONCANAVALIN A-LIKE LECTIN/GLUCANASE"/>
    <property type="match status" value="1"/>
</dbReference>
<reference evidence="5 6" key="1">
    <citation type="submission" date="2021-11" db="EMBL/GenBank/DDBJ databases">
        <authorList>
            <person name="Liang Q."/>
            <person name="Mou H."/>
            <person name="Liu Z."/>
        </authorList>
    </citation>
    <scope>NUCLEOTIDE SEQUENCE [LARGE SCALE GENOMIC DNA]</scope>
    <source>
        <strain evidence="5 6">CHU3</strain>
    </source>
</reference>
<dbReference type="Pfam" id="PF21345">
    <property type="entry name" value="PcRGLX_2nd"/>
    <property type="match status" value="1"/>
</dbReference>
<dbReference type="InterPro" id="IPR045793">
    <property type="entry name" value="PcRGLX/YetA-like"/>
</dbReference>
<evidence type="ECO:0000256" key="2">
    <source>
        <dbReference type="SAM" id="SignalP"/>
    </source>
</evidence>
<evidence type="ECO:0000256" key="1">
    <source>
        <dbReference type="SAM" id="MobiDB-lite"/>
    </source>
</evidence>
<dbReference type="SUPFAM" id="SSF49785">
    <property type="entry name" value="Galactose-binding domain-like"/>
    <property type="match status" value="1"/>
</dbReference>
<evidence type="ECO:0000313" key="6">
    <source>
        <dbReference type="Proteomes" id="UP001209701"/>
    </source>
</evidence>
<dbReference type="InterPro" id="IPR037459">
    <property type="entry name" value="RhgT-like"/>
</dbReference>
<dbReference type="EMBL" id="JAJIRN010000002">
    <property type="protein sequence ID" value="MCV2367231.1"/>
    <property type="molecule type" value="Genomic_DNA"/>
</dbReference>
<dbReference type="InterPro" id="IPR048330">
    <property type="entry name" value="PcRGLX/YetA_2nd"/>
</dbReference>
<protein>
    <submittedName>
        <fullName evidence="5">Rhamnogalacturonan acetylesterase</fullName>
    </submittedName>
</protein>
<dbReference type="Gene3D" id="3.40.50.1110">
    <property type="entry name" value="SGNH hydrolase"/>
    <property type="match status" value="1"/>
</dbReference>
<feature type="domain" description="PcRGLX/YetA-like central beta-sandwich" evidence="4">
    <location>
        <begin position="61"/>
        <end position="234"/>
    </location>
</feature>
<feature type="signal peptide" evidence="2">
    <location>
        <begin position="1"/>
        <end position="27"/>
    </location>
</feature>
<dbReference type="InterPro" id="IPR008979">
    <property type="entry name" value="Galactose-bd-like_sf"/>
</dbReference>
<feature type="region of interest" description="Disordered" evidence="1">
    <location>
        <begin position="654"/>
        <end position="673"/>
    </location>
</feature>
<accession>A0ABT2YAA8</accession>
<keyword evidence="6" id="KW-1185">Reference proteome</keyword>
<dbReference type="CDD" id="cd01821">
    <property type="entry name" value="Rhamnogalacturan_acetylesterase_like"/>
    <property type="match status" value="1"/>
</dbReference>
<gene>
    <name evidence="5" type="ORF">LNV07_03870</name>
</gene>
<organism evidence="5 6">
    <name type="scientific">Roseateles oligotrophus</name>
    <dbReference type="NCBI Taxonomy" id="1769250"/>
    <lineage>
        <taxon>Bacteria</taxon>
        <taxon>Pseudomonadati</taxon>
        <taxon>Pseudomonadota</taxon>
        <taxon>Betaproteobacteria</taxon>
        <taxon>Burkholderiales</taxon>
        <taxon>Sphaerotilaceae</taxon>
        <taxon>Roseateles</taxon>
    </lineage>
</organism>
<evidence type="ECO:0000259" key="3">
    <source>
        <dbReference type="Pfam" id="PF13472"/>
    </source>
</evidence>
<dbReference type="Proteomes" id="UP001209701">
    <property type="component" value="Unassembled WGS sequence"/>
</dbReference>
<evidence type="ECO:0000313" key="5">
    <source>
        <dbReference type="EMBL" id="MCV2367231.1"/>
    </source>
</evidence>
<dbReference type="SUPFAM" id="SSF52266">
    <property type="entry name" value="SGNH hydrolase"/>
    <property type="match status" value="1"/>
</dbReference>
<dbReference type="Gene3D" id="2.60.120.430">
    <property type="entry name" value="Galactose-binding lectin"/>
    <property type="match status" value="1"/>
</dbReference>
<dbReference type="PANTHER" id="PTHR40081:SF1">
    <property type="entry name" value="TAT PATHWAY SIGNAL SEQUENCE DOMAIN PROTEIN"/>
    <property type="match status" value="1"/>
</dbReference>
<keyword evidence="2" id="KW-0732">Signal</keyword>
<feature type="chain" id="PRO_5045721129" evidence="2">
    <location>
        <begin position="28"/>
        <end position="673"/>
    </location>
</feature>
<comment type="caution">
    <text evidence="5">The sequence shown here is derived from an EMBL/GenBank/DDBJ whole genome shotgun (WGS) entry which is preliminary data.</text>
</comment>